<keyword evidence="11" id="KW-1185">Reference proteome</keyword>
<keyword evidence="1 7" id="KW-0732">Signal</keyword>
<feature type="domain" description="SRCR" evidence="8">
    <location>
        <begin position="371"/>
        <end position="471"/>
    </location>
</feature>
<dbReference type="Pfam" id="PF00047">
    <property type="entry name" value="ig"/>
    <property type="match status" value="2"/>
</dbReference>
<dbReference type="Pfam" id="PF00530">
    <property type="entry name" value="SRCR"/>
    <property type="match status" value="2"/>
</dbReference>
<evidence type="ECO:0000256" key="5">
    <source>
        <dbReference type="ARBA" id="ARBA00023180"/>
    </source>
</evidence>
<feature type="disulfide bond" evidence="6">
    <location>
        <begin position="505"/>
        <end position="569"/>
    </location>
</feature>
<dbReference type="SMART" id="SM00409">
    <property type="entry name" value="IG"/>
    <property type="match status" value="2"/>
</dbReference>
<dbReference type="InterPro" id="IPR003598">
    <property type="entry name" value="Ig_sub2"/>
</dbReference>
<gene>
    <name evidence="10" type="ORF">KP79_PYT04414</name>
</gene>
<evidence type="ECO:0000256" key="2">
    <source>
        <dbReference type="ARBA" id="ARBA00022737"/>
    </source>
</evidence>
<dbReference type="InterPro" id="IPR013151">
    <property type="entry name" value="Immunoglobulin_dom"/>
</dbReference>
<evidence type="ECO:0000256" key="4">
    <source>
        <dbReference type="ARBA" id="ARBA00023170"/>
    </source>
</evidence>
<keyword evidence="3 6" id="KW-1015">Disulfide bond</keyword>
<feature type="domain" description="Ig-like" evidence="9">
    <location>
        <begin position="182"/>
        <end position="271"/>
    </location>
</feature>
<organism evidence="10 11">
    <name type="scientific">Mizuhopecten yessoensis</name>
    <name type="common">Japanese scallop</name>
    <name type="synonym">Patinopecten yessoensis</name>
    <dbReference type="NCBI Taxonomy" id="6573"/>
    <lineage>
        <taxon>Eukaryota</taxon>
        <taxon>Metazoa</taxon>
        <taxon>Spiralia</taxon>
        <taxon>Lophotrochozoa</taxon>
        <taxon>Mollusca</taxon>
        <taxon>Bivalvia</taxon>
        <taxon>Autobranchia</taxon>
        <taxon>Pteriomorphia</taxon>
        <taxon>Pectinida</taxon>
        <taxon>Pectinoidea</taxon>
        <taxon>Pectinidae</taxon>
        <taxon>Mizuhopecten</taxon>
    </lineage>
</organism>
<proteinExistence type="predicted"/>
<dbReference type="PROSITE" id="PS00420">
    <property type="entry name" value="SRCR_1"/>
    <property type="match status" value="2"/>
</dbReference>
<dbReference type="FunFam" id="3.10.250.10:FF:000011">
    <property type="entry name" value="Scavenger receptor class A member 5"/>
    <property type="match status" value="1"/>
</dbReference>
<comment type="caution">
    <text evidence="10">The sequence shown here is derived from an EMBL/GenBank/DDBJ whole genome shotgun (WGS) entry which is preliminary data.</text>
</comment>
<dbReference type="InterPro" id="IPR007110">
    <property type="entry name" value="Ig-like_dom"/>
</dbReference>
<feature type="disulfide bond" evidence="6">
    <location>
        <begin position="549"/>
        <end position="559"/>
    </location>
</feature>
<dbReference type="InterPro" id="IPR013783">
    <property type="entry name" value="Ig-like_fold"/>
</dbReference>
<dbReference type="OrthoDB" id="10066015at2759"/>
<dbReference type="SMART" id="SM00202">
    <property type="entry name" value="SR"/>
    <property type="match status" value="2"/>
</dbReference>
<sequence>MITMHVTAIPEVFTILVLVASYSATNTTDIMDISMETVHVSMDTNMTLEDVVSELNALKVQVLRNKQHLREEVVNILNKSHEHLHKEGHGRTRATRRQLRQIMTHLRTLSLDIRQLHYQTMYMRKGFELSLNNTKTSLGGRFEGVLGSMSNISGAMEAMTSRVGALEDGMRKAGIPVPTTEPIMLMRAISPLVTTVRGRTAVLGCVWTVSGFDQPNISVSWSKIDGVLPPESVTESGSLIIRDVDYSDDGTYLCRHSEIDDDVTSTTVQLVVKVPTLTMKAKRDNVAVYRGSKAILECVITGDVTVTAPIYWTRSNGVLPVQSIISDGRLMIDDVVVRDTGTYVCDVNITEVVVNPGVIRLEVKKEVMVRVRFVGGTGPFEGRVEVLYRNRWGTVCDDGWDNTDAGVVCRMAGYTLGGVAKSKAYFGTGSGTIWLDDVNCNGTEDTLDDCPSNPWGDHSCYHQEDAGVMCYVDPSFSGGLRLSGGRLPGEGRVEFNRLGVWGALCDEGWDDRDATVVCRMLGFDNGGYRNRPEAYSYTNQPAWMTNVRCYGDELDIFHCGHLGWGPHVCPNDNYATVTCA</sequence>
<dbReference type="FunFam" id="3.10.250.10:FF:000007">
    <property type="entry name" value="Soluble scavenger receptor cysteine-rich domain-containing protein SSC5D"/>
    <property type="match status" value="1"/>
</dbReference>
<protein>
    <submittedName>
        <fullName evidence="10">Neurotrypsin</fullName>
    </submittedName>
</protein>
<name>A0A210R142_MIZYE</name>
<evidence type="ECO:0000256" key="6">
    <source>
        <dbReference type="PROSITE-ProRule" id="PRU00196"/>
    </source>
</evidence>
<dbReference type="GO" id="GO:0016020">
    <property type="term" value="C:membrane"/>
    <property type="evidence" value="ECO:0007669"/>
    <property type="project" value="InterPro"/>
</dbReference>
<dbReference type="InterPro" id="IPR003599">
    <property type="entry name" value="Ig_sub"/>
</dbReference>
<dbReference type="PROSITE" id="PS50287">
    <property type="entry name" value="SRCR_2"/>
    <property type="match status" value="2"/>
</dbReference>
<dbReference type="SUPFAM" id="SSF56487">
    <property type="entry name" value="SRCR-like"/>
    <property type="match status" value="2"/>
</dbReference>
<dbReference type="PROSITE" id="PS50835">
    <property type="entry name" value="IG_LIKE"/>
    <property type="match status" value="2"/>
</dbReference>
<dbReference type="AlphaFoldDB" id="A0A210R142"/>
<evidence type="ECO:0000313" key="10">
    <source>
        <dbReference type="EMBL" id="OWF54692.1"/>
    </source>
</evidence>
<feature type="disulfide bond" evidence="6">
    <location>
        <begin position="440"/>
        <end position="450"/>
    </location>
</feature>
<dbReference type="Gene3D" id="2.60.40.10">
    <property type="entry name" value="Immunoglobulins"/>
    <property type="match status" value="2"/>
</dbReference>
<feature type="chain" id="PRO_5013188283" evidence="7">
    <location>
        <begin position="25"/>
        <end position="580"/>
    </location>
</feature>
<evidence type="ECO:0000256" key="1">
    <source>
        <dbReference type="ARBA" id="ARBA00022729"/>
    </source>
</evidence>
<feature type="disulfide bond" evidence="6">
    <location>
        <begin position="518"/>
        <end position="579"/>
    </location>
</feature>
<dbReference type="CDD" id="cd00096">
    <property type="entry name" value="Ig"/>
    <property type="match status" value="1"/>
</dbReference>
<dbReference type="PANTHER" id="PTHR48071">
    <property type="entry name" value="SRCR DOMAIN-CONTAINING PROTEIN"/>
    <property type="match status" value="1"/>
</dbReference>
<dbReference type="EMBL" id="NEDP02000942">
    <property type="protein sequence ID" value="OWF54692.1"/>
    <property type="molecule type" value="Genomic_DNA"/>
</dbReference>
<reference evidence="10 11" key="1">
    <citation type="journal article" date="2017" name="Nat. Ecol. Evol.">
        <title>Scallop genome provides insights into evolution of bilaterian karyotype and development.</title>
        <authorList>
            <person name="Wang S."/>
            <person name="Zhang J."/>
            <person name="Jiao W."/>
            <person name="Li J."/>
            <person name="Xun X."/>
            <person name="Sun Y."/>
            <person name="Guo X."/>
            <person name="Huan P."/>
            <person name="Dong B."/>
            <person name="Zhang L."/>
            <person name="Hu X."/>
            <person name="Sun X."/>
            <person name="Wang J."/>
            <person name="Zhao C."/>
            <person name="Wang Y."/>
            <person name="Wang D."/>
            <person name="Huang X."/>
            <person name="Wang R."/>
            <person name="Lv J."/>
            <person name="Li Y."/>
            <person name="Zhang Z."/>
            <person name="Liu B."/>
            <person name="Lu W."/>
            <person name="Hui Y."/>
            <person name="Liang J."/>
            <person name="Zhou Z."/>
            <person name="Hou R."/>
            <person name="Li X."/>
            <person name="Liu Y."/>
            <person name="Li H."/>
            <person name="Ning X."/>
            <person name="Lin Y."/>
            <person name="Zhao L."/>
            <person name="Xing Q."/>
            <person name="Dou J."/>
            <person name="Li Y."/>
            <person name="Mao J."/>
            <person name="Guo H."/>
            <person name="Dou H."/>
            <person name="Li T."/>
            <person name="Mu C."/>
            <person name="Jiang W."/>
            <person name="Fu Q."/>
            <person name="Fu X."/>
            <person name="Miao Y."/>
            <person name="Liu J."/>
            <person name="Yu Q."/>
            <person name="Li R."/>
            <person name="Liao H."/>
            <person name="Li X."/>
            <person name="Kong Y."/>
            <person name="Jiang Z."/>
            <person name="Chourrout D."/>
            <person name="Li R."/>
            <person name="Bao Z."/>
        </authorList>
    </citation>
    <scope>NUCLEOTIDE SEQUENCE [LARGE SCALE GENOMIC DNA]</scope>
    <source>
        <strain evidence="10 11">PY_sf001</strain>
    </source>
</reference>
<evidence type="ECO:0000256" key="7">
    <source>
        <dbReference type="SAM" id="SignalP"/>
    </source>
</evidence>
<keyword evidence="2" id="KW-0677">Repeat</keyword>
<feature type="domain" description="Ig-like" evidence="9">
    <location>
        <begin position="275"/>
        <end position="355"/>
    </location>
</feature>
<dbReference type="SUPFAM" id="SSF48726">
    <property type="entry name" value="Immunoglobulin"/>
    <property type="match status" value="2"/>
</dbReference>
<dbReference type="PANTHER" id="PTHR48071:SF18">
    <property type="entry name" value="DELETED IN MALIGNANT BRAIN TUMORS 1 PROTEIN-RELATED"/>
    <property type="match status" value="1"/>
</dbReference>
<evidence type="ECO:0000256" key="3">
    <source>
        <dbReference type="ARBA" id="ARBA00023157"/>
    </source>
</evidence>
<dbReference type="PRINTS" id="PR00258">
    <property type="entry name" value="SPERACTRCPTR"/>
</dbReference>
<dbReference type="STRING" id="6573.A0A210R142"/>
<dbReference type="Proteomes" id="UP000242188">
    <property type="component" value="Unassembled WGS sequence"/>
</dbReference>
<evidence type="ECO:0000259" key="9">
    <source>
        <dbReference type="PROSITE" id="PS50835"/>
    </source>
</evidence>
<accession>A0A210R142</accession>
<dbReference type="InterPro" id="IPR036772">
    <property type="entry name" value="SRCR-like_dom_sf"/>
</dbReference>
<feature type="disulfide bond" evidence="6">
    <location>
        <begin position="396"/>
        <end position="460"/>
    </location>
</feature>
<feature type="disulfide bond" evidence="6">
    <location>
        <begin position="409"/>
        <end position="470"/>
    </location>
</feature>
<dbReference type="InterPro" id="IPR036179">
    <property type="entry name" value="Ig-like_dom_sf"/>
</dbReference>
<dbReference type="Gene3D" id="3.10.250.10">
    <property type="entry name" value="SRCR-like domain"/>
    <property type="match status" value="2"/>
</dbReference>
<dbReference type="SMART" id="SM00408">
    <property type="entry name" value="IGc2"/>
    <property type="match status" value="2"/>
</dbReference>
<feature type="signal peptide" evidence="7">
    <location>
        <begin position="1"/>
        <end position="24"/>
    </location>
</feature>
<keyword evidence="4" id="KW-0675">Receptor</keyword>
<keyword evidence="5" id="KW-0325">Glycoprotein</keyword>
<feature type="domain" description="SRCR" evidence="8">
    <location>
        <begin position="480"/>
        <end position="580"/>
    </location>
</feature>
<dbReference type="InterPro" id="IPR001190">
    <property type="entry name" value="SRCR"/>
</dbReference>
<evidence type="ECO:0000259" key="8">
    <source>
        <dbReference type="PROSITE" id="PS50287"/>
    </source>
</evidence>
<evidence type="ECO:0000313" key="11">
    <source>
        <dbReference type="Proteomes" id="UP000242188"/>
    </source>
</evidence>